<dbReference type="InterPro" id="IPR014717">
    <property type="entry name" value="Transl_elong_EF1B/ribsomal_bS6"/>
</dbReference>
<dbReference type="RefSeq" id="WP_136080855.1">
    <property type="nucleotide sequence ID" value="NZ_CAAHFG010000002.1"/>
</dbReference>
<proteinExistence type="predicted"/>
<keyword evidence="3" id="KW-1185">Reference proteome</keyword>
<accession>A0A6C2U5T7</accession>
<evidence type="ECO:0000313" key="3">
    <source>
        <dbReference type="Proteomes" id="UP000366872"/>
    </source>
</evidence>
<dbReference type="Gene3D" id="3.30.70.60">
    <property type="match status" value="1"/>
</dbReference>
<gene>
    <name evidence="2" type="ORF">PDESU_03857</name>
</gene>
<dbReference type="AlphaFoldDB" id="A0A6C2U5T7"/>
<feature type="transmembrane region" description="Helical" evidence="1">
    <location>
        <begin position="7"/>
        <end position="27"/>
    </location>
</feature>
<evidence type="ECO:0000256" key="1">
    <source>
        <dbReference type="SAM" id="Phobius"/>
    </source>
</evidence>
<reference evidence="2 3" key="1">
    <citation type="submission" date="2019-04" db="EMBL/GenBank/DDBJ databases">
        <authorList>
            <person name="Van Vliet M D."/>
        </authorList>
    </citation>
    <scope>NUCLEOTIDE SEQUENCE [LARGE SCALE GENOMIC DNA]</scope>
    <source>
        <strain evidence="2 3">F1</strain>
    </source>
</reference>
<organism evidence="2 3">
    <name type="scientific">Pontiella desulfatans</name>
    <dbReference type="NCBI Taxonomy" id="2750659"/>
    <lineage>
        <taxon>Bacteria</taxon>
        <taxon>Pseudomonadati</taxon>
        <taxon>Kiritimatiellota</taxon>
        <taxon>Kiritimatiellia</taxon>
        <taxon>Kiritimatiellales</taxon>
        <taxon>Pontiellaceae</taxon>
        <taxon>Pontiella</taxon>
    </lineage>
</organism>
<sequence>MKISQREMILGVATLAAGLAWLTWYIVSNKMDEYKAKATEIEKLERQISFNQKAIKMQEDWLGELNELQKGLRVFDTKQKSVAPELMKTIKQISDKHGMDITRNQPRSEKPIGDLFELAINCTWQSDLEAMVDFLAELQQQGVRYDVRTLNVKPVGNNTGKLGGNMLIHCAYTKKPNAGKK</sequence>
<dbReference type="Proteomes" id="UP000366872">
    <property type="component" value="Unassembled WGS sequence"/>
</dbReference>
<dbReference type="EMBL" id="CAAHFG010000002">
    <property type="protein sequence ID" value="VGO15275.1"/>
    <property type="molecule type" value="Genomic_DNA"/>
</dbReference>
<keyword evidence="1" id="KW-0472">Membrane</keyword>
<keyword evidence="1" id="KW-0812">Transmembrane</keyword>
<protein>
    <submittedName>
        <fullName evidence="2">Uncharacterized protein</fullName>
    </submittedName>
</protein>
<evidence type="ECO:0000313" key="2">
    <source>
        <dbReference type="EMBL" id="VGO15275.1"/>
    </source>
</evidence>
<keyword evidence="1" id="KW-1133">Transmembrane helix</keyword>
<name>A0A6C2U5T7_PONDE</name>